<dbReference type="PANTHER" id="PTHR48051">
    <property type="match status" value="1"/>
</dbReference>
<dbReference type="SUPFAM" id="SSF52058">
    <property type="entry name" value="L domain-like"/>
    <property type="match status" value="1"/>
</dbReference>
<dbReference type="PANTHER" id="PTHR48051:SF42">
    <property type="entry name" value="LEUCINE-RICH REPEAT-CONTAINING PROTEIN 18-LIKE"/>
    <property type="match status" value="1"/>
</dbReference>
<evidence type="ECO:0000313" key="5">
    <source>
        <dbReference type="Proteomes" id="UP000034805"/>
    </source>
</evidence>
<dbReference type="InterPro" id="IPR050216">
    <property type="entry name" value="LRR_domain-containing"/>
</dbReference>
<reference evidence="4 5" key="1">
    <citation type="submission" date="2015-08" db="EMBL/GenBank/DDBJ databases">
        <title>The genome of the Asian arowana (Scleropages formosus).</title>
        <authorList>
            <person name="Tan M.H."/>
            <person name="Gan H.M."/>
            <person name="Croft L.J."/>
            <person name="Austin C.M."/>
        </authorList>
    </citation>
    <scope>NUCLEOTIDE SEQUENCE [LARGE SCALE GENOMIC DNA]</scope>
    <source>
        <strain evidence="4">Aro1</strain>
    </source>
</reference>
<dbReference type="GO" id="GO:0005737">
    <property type="term" value="C:cytoplasm"/>
    <property type="evidence" value="ECO:0007669"/>
    <property type="project" value="TreeGrafter"/>
</dbReference>
<evidence type="ECO:0000256" key="1">
    <source>
        <dbReference type="ARBA" id="ARBA00022614"/>
    </source>
</evidence>
<dbReference type="SMART" id="SM00369">
    <property type="entry name" value="LRR_TYP"/>
    <property type="match status" value="4"/>
</dbReference>
<dbReference type="Gene3D" id="3.80.10.10">
    <property type="entry name" value="Ribonuclease Inhibitor"/>
    <property type="match status" value="1"/>
</dbReference>
<gene>
    <name evidence="4" type="ORF">Z043_111737</name>
</gene>
<evidence type="ECO:0000259" key="3">
    <source>
        <dbReference type="Pfam" id="PF23598"/>
    </source>
</evidence>
<dbReference type="InterPro" id="IPR032675">
    <property type="entry name" value="LRR_dom_sf"/>
</dbReference>
<comment type="caution">
    <text evidence="4">The sequence shown here is derived from an EMBL/GenBank/DDBJ whole genome shotgun (WGS) entry which is preliminary data.</text>
</comment>
<protein>
    <submittedName>
        <fullName evidence="4">Leucine-rich repeat-containing protein 18-like</fullName>
    </submittedName>
</protein>
<dbReference type="InterPro" id="IPR001611">
    <property type="entry name" value="Leu-rich_rpt"/>
</dbReference>
<dbReference type="AlphaFoldDB" id="A0A0P7X5U2"/>
<evidence type="ECO:0000313" key="4">
    <source>
        <dbReference type="EMBL" id="KPP69499.1"/>
    </source>
</evidence>
<dbReference type="STRING" id="113540.ENSSFOP00015013561"/>
<dbReference type="InterPro" id="IPR055414">
    <property type="entry name" value="LRR_R13L4/SHOC2-like"/>
</dbReference>
<dbReference type="InterPro" id="IPR003591">
    <property type="entry name" value="Leu-rich_rpt_typical-subtyp"/>
</dbReference>
<feature type="domain" description="Disease resistance R13L4/SHOC-2-like LRR" evidence="3">
    <location>
        <begin position="162"/>
        <end position="264"/>
    </location>
</feature>
<sequence length="349" mass="39541">MFTGKGGEGYGVTLLMWLGSRQVTGDEKDCHHRDDRPAGELEGLLYDICIIHRDGRLFHGSSKSSGVDYRGLTWYTELLIQSRTTESNQPRTMTNRKKQQLEPKGRKITLKMAINALQVTVDGKRRLDLSNMQIATFPRCLLKLADVDELDLSRNLLQRIPDSIEQFLNLRWLDLHSNQLEELPATIGNLQGLLHLNLCNNQLTAAGLPTQMGQLRRLRSLNLGMNRLERLPSSLGALRELRELGLFNNLLTRMPDFLDRLPHLCKLNTSSNPIVEPGDGKELDPIVRVQFLHLVDMDWLCESCHERCTSELKKLDRLGAVSGHVHTKPAFSGLVSPNSVALEDQELWR</sequence>
<accession>A0A0P7X5U2</accession>
<name>A0A0P7X5U2_SCLFO</name>
<keyword evidence="2" id="KW-0677">Repeat</keyword>
<organism evidence="4 5">
    <name type="scientific">Scleropages formosus</name>
    <name type="common">Asian bonytongue</name>
    <name type="synonym">Osteoglossum formosum</name>
    <dbReference type="NCBI Taxonomy" id="113540"/>
    <lineage>
        <taxon>Eukaryota</taxon>
        <taxon>Metazoa</taxon>
        <taxon>Chordata</taxon>
        <taxon>Craniata</taxon>
        <taxon>Vertebrata</taxon>
        <taxon>Euteleostomi</taxon>
        <taxon>Actinopterygii</taxon>
        <taxon>Neopterygii</taxon>
        <taxon>Teleostei</taxon>
        <taxon>Osteoglossocephala</taxon>
        <taxon>Osteoglossomorpha</taxon>
        <taxon>Osteoglossiformes</taxon>
        <taxon>Osteoglossidae</taxon>
        <taxon>Scleropages</taxon>
    </lineage>
</organism>
<proteinExistence type="predicted"/>
<dbReference type="Pfam" id="PF23598">
    <property type="entry name" value="LRR_14"/>
    <property type="match status" value="1"/>
</dbReference>
<evidence type="ECO:0000256" key="2">
    <source>
        <dbReference type="ARBA" id="ARBA00022737"/>
    </source>
</evidence>
<keyword evidence="1" id="KW-0433">Leucine-rich repeat</keyword>
<dbReference type="Proteomes" id="UP000034805">
    <property type="component" value="Unassembled WGS sequence"/>
</dbReference>
<dbReference type="EMBL" id="JARO02003925">
    <property type="protein sequence ID" value="KPP69499.1"/>
    <property type="molecule type" value="Genomic_DNA"/>
</dbReference>
<dbReference type="PROSITE" id="PS51450">
    <property type="entry name" value="LRR"/>
    <property type="match status" value="1"/>
</dbReference>